<name>A0AAD8UB05_GLOAC</name>
<dbReference type="PANTHER" id="PTHR40619:SF3">
    <property type="entry name" value="FUNGAL STAND N-TERMINAL GOODBYE DOMAIN-CONTAINING PROTEIN"/>
    <property type="match status" value="1"/>
</dbReference>
<sequence length="701" mass="79115">MESNPSKDVRGSGFLDSLPSRYMEDQGRNLHPIYRDPILRNPSLATVTASSIDDSNETLKSGSAQNLQALKGLASNKTQHFQQVMDEFVKQQTDSGKPDLFRRMKDHFGRQEAEDPAPRDQSFNIRGTHSWDEVVKQIQEAKTSYESKAAGKSGMATKAGRFISDHAKYVDPWVALIPSSDYSSVVSGGLKFVLGAANAQANIRTKIIGAIERLPDDLETTRECLARFDQALNQYYWEALQMKALNLYVGILTAIEAMLAWLDQHAFKKMLKSLMLQDNYGLKVAEYVENIKKYSVDLRQFASECAEFAVVQTFKTAKEIKPFVEEAFVNSVRNFEQGRRTEGTVQSMTAAVVAHGSTLALLSDENNALRSIALESDWKLANLEREFANFRAVQGAILEGQQQMMLLSQQQAQQMSSSQQAFLRWPQQAPQQTQLTRQHLQARLDVSIQRIEWSLESVRSIGRVEGISGSDLVKKLTQIRKFRAWMQSNQSQVLLLRIYEPGKLITPLSSVCSSLLASLKDLEPTVTLHYFCGILRKDSEQGRFHLLRSLIVQLLEKFPAEQAFAMDVDYARQSEWGFNVLRQLFETALLSMPGAVIFCVIDGCSRCTDEDELQDTMHYLLWVCQEQSPVVKLKLLLTSPVPQHISQRIPGEMVVFLPTVTRQERSGLTYGLQPTTPVRRQFDRAQSGSPPAVFFCNEDDR</sequence>
<accession>A0AAD8UB05</accession>
<dbReference type="PANTHER" id="PTHR40619">
    <property type="entry name" value="FUNGAL STAND N-TERMINAL GOODBYE DOMAIN-CONTAINING PROTEIN"/>
    <property type="match status" value="1"/>
</dbReference>
<dbReference type="EMBL" id="JAHMHS010000111">
    <property type="protein sequence ID" value="KAK1716791.1"/>
    <property type="molecule type" value="Genomic_DNA"/>
</dbReference>
<feature type="domain" description="Nephrocystin 3-like N-terminal" evidence="4">
    <location>
        <begin position="476"/>
        <end position="639"/>
    </location>
</feature>
<dbReference type="Pfam" id="PF24883">
    <property type="entry name" value="NPHP3_N"/>
    <property type="match status" value="1"/>
</dbReference>
<dbReference type="InterPro" id="IPR056125">
    <property type="entry name" value="DUF7708"/>
</dbReference>
<feature type="domain" description="DUF7708" evidence="3">
    <location>
        <begin position="180"/>
        <end position="304"/>
    </location>
</feature>
<keyword evidence="6" id="KW-1185">Reference proteome</keyword>
<dbReference type="Pfam" id="PF24809">
    <property type="entry name" value="DUF7708"/>
    <property type="match status" value="1"/>
</dbReference>
<comment type="caution">
    <text evidence="5">The sequence shown here is derived from an EMBL/GenBank/DDBJ whole genome shotgun (WGS) entry which is preliminary data.</text>
</comment>
<dbReference type="Proteomes" id="UP001244207">
    <property type="component" value="Unassembled WGS sequence"/>
</dbReference>
<dbReference type="RefSeq" id="XP_060360721.1">
    <property type="nucleotide sequence ID" value="XM_060509083.1"/>
</dbReference>
<keyword evidence="1" id="KW-0677">Repeat</keyword>
<organism evidence="5 6">
    <name type="scientific">Glomerella acutata</name>
    <name type="common">Colletotrichum acutatum</name>
    <dbReference type="NCBI Taxonomy" id="27357"/>
    <lineage>
        <taxon>Eukaryota</taxon>
        <taxon>Fungi</taxon>
        <taxon>Dikarya</taxon>
        <taxon>Ascomycota</taxon>
        <taxon>Pezizomycotina</taxon>
        <taxon>Sordariomycetes</taxon>
        <taxon>Hypocreomycetidae</taxon>
        <taxon>Glomerellales</taxon>
        <taxon>Glomerellaceae</taxon>
        <taxon>Colletotrichum</taxon>
        <taxon>Colletotrichum acutatum species complex</taxon>
    </lineage>
</organism>
<evidence type="ECO:0000256" key="2">
    <source>
        <dbReference type="SAM" id="MobiDB-lite"/>
    </source>
</evidence>
<gene>
    <name evidence="5" type="ORF">BDZ83DRAFT_634215</name>
</gene>
<dbReference type="InterPro" id="IPR056884">
    <property type="entry name" value="NPHP3-like_N"/>
</dbReference>
<dbReference type="AlphaFoldDB" id="A0AAD8UB05"/>
<dbReference type="GeneID" id="85392982"/>
<evidence type="ECO:0000259" key="4">
    <source>
        <dbReference type="Pfam" id="PF24883"/>
    </source>
</evidence>
<proteinExistence type="predicted"/>
<evidence type="ECO:0000313" key="6">
    <source>
        <dbReference type="Proteomes" id="UP001244207"/>
    </source>
</evidence>
<feature type="region of interest" description="Disordered" evidence="2">
    <location>
        <begin position="1"/>
        <end position="23"/>
    </location>
</feature>
<reference evidence="5" key="1">
    <citation type="submission" date="2021-12" db="EMBL/GenBank/DDBJ databases">
        <title>Comparative genomics, transcriptomics and evolutionary studies reveal genomic signatures of adaptation to plant cell wall in hemibiotrophic fungi.</title>
        <authorList>
            <consortium name="DOE Joint Genome Institute"/>
            <person name="Baroncelli R."/>
            <person name="Diaz J.F."/>
            <person name="Benocci T."/>
            <person name="Peng M."/>
            <person name="Battaglia E."/>
            <person name="Haridas S."/>
            <person name="Andreopoulos W."/>
            <person name="Labutti K."/>
            <person name="Pangilinan J."/>
            <person name="Floch G.L."/>
            <person name="Makela M.R."/>
            <person name="Henrissat B."/>
            <person name="Grigoriev I.V."/>
            <person name="Crouch J.A."/>
            <person name="De Vries R.P."/>
            <person name="Sukno S.A."/>
            <person name="Thon M.R."/>
        </authorList>
    </citation>
    <scope>NUCLEOTIDE SEQUENCE</scope>
    <source>
        <strain evidence="5">CBS 112980</strain>
    </source>
</reference>
<feature type="compositionally biased region" description="Basic and acidic residues" evidence="2">
    <location>
        <begin position="1"/>
        <end position="10"/>
    </location>
</feature>
<evidence type="ECO:0000313" key="5">
    <source>
        <dbReference type="EMBL" id="KAK1716791.1"/>
    </source>
</evidence>
<evidence type="ECO:0000256" key="1">
    <source>
        <dbReference type="ARBA" id="ARBA00022737"/>
    </source>
</evidence>
<evidence type="ECO:0000259" key="3">
    <source>
        <dbReference type="Pfam" id="PF24809"/>
    </source>
</evidence>
<protein>
    <submittedName>
        <fullName evidence="5">Uncharacterized protein</fullName>
    </submittedName>
</protein>